<dbReference type="EMBL" id="JACJTA010000062">
    <property type="protein sequence ID" value="MBD2607402.1"/>
    <property type="molecule type" value="Genomic_DNA"/>
</dbReference>
<accession>A0ABR8GW37</accession>
<evidence type="ECO:0000313" key="1">
    <source>
        <dbReference type="EMBL" id="MBD2607402.1"/>
    </source>
</evidence>
<dbReference type="InterPro" id="IPR049996">
    <property type="entry name" value="Slr7037-like"/>
</dbReference>
<dbReference type="Proteomes" id="UP000660380">
    <property type="component" value="Unassembled WGS sequence"/>
</dbReference>
<proteinExistence type="predicted"/>
<gene>
    <name evidence="1" type="ORF">H6G81_23465</name>
</gene>
<dbReference type="InterPro" id="IPR027417">
    <property type="entry name" value="P-loop_NTPase"/>
</dbReference>
<name>A0ABR8GW37_9CYAN</name>
<keyword evidence="2" id="KW-1185">Reference proteome</keyword>
<organism evidence="1 2">
    <name type="scientific">Scytonema hofmannii FACHB-248</name>
    <dbReference type="NCBI Taxonomy" id="1842502"/>
    <lineage>
        <taxon>Bacteria</taxon>
        <taxon>Bacillati</taxon>
        <taxon>Cyanobacteriota</taxon>
        <taxon>Cyanophyceae</taxon>
        <taxon>Nostocales</taxon>
        <taxon>Scytonemataceae</taxon>
        <taxon>Scytonema</taxon>
    </lineage>
</organism>
<dbReference type="NCBIfam" id="NF042913">
    <property type="entry name" value="CyRepA1"/>
    <property type="match status" value="1"/>
</dbReference>
<evidence type="ECO:0008006" key="3">
    <source>
        <dbReference type="Google" id="ProtNLM"/>
    </source>
</evidence>
<reference evidence="1 2" key="1">
    <citation type="journal article" date="2020" name="ISME J.">
        <title>Comparative genomics reveals insights into cyanobacterial evolution and habitat adaptation.</title>
        <authorList>
            <person name="Chen M.Y."/>
            <person name="Teng W.K."/>
            <person name="Zhao L."/>
            <person name="Hu C.X."/>
            <person name="Zhou Y.K."/>
            <person name="Han B.P."/>
            <person name="Song L.R."/>
            <person name="Shu W.S."/>
        </authorList>
    </citation>
    <scope>NUCLEOTIDE SEQUENCE [LARGE SCALE GENOMIC DNA]</scope>
    <source>
        <strain evidence="1 2">FACHB-248</strain>
    </source>
</reference>
<protein>
    <recommendedName>
        <fullName evidence="3">Replication origin-binding protein domain-containing protein</fullName>
    </recommendedName>
</protein>
<sequence length="1229" mass="140102">MVAFFNKKDFIRTNRHLLCPACGNNKWDCQIKRDGTLIMCLNTHQSIPGWKYLGDAKGGAFWGILVAESADSGRDDRSLERWERNSSQREINRRQATEALAKGKLASAEIDAATKKLAQHFGLSRRHRDNLLARGLTNEQIDQVGFFSVSPGSRLPALFPVNYPGVRSGSLSVASEGIYCPAINKLGEIHGGQIRLDNEADGGKYRWLKGYKSSHLQNGELPITIIPGGDAHYKEAWITEGLLKPLIAAHKHDRLTIGAASGNFSGSPEQFQEIVTSFNITTATILPDAGDVKNPQVIRRWIRQYEFFRSLGLFVRVGWWGQLDKEQHQDIDELPLFTEIGYISWQQFLAYAREHGGLQSDDNWFDSKQLNFGDYKERVAKTQQSLEDFSPWADSIKEERFLDLNLNNLTKGVYLFKSGMATGKSTLALKIVEHFSEGTVLSYRNSLLQQFCEKSQDKVIHLHHISTTDKRLNKRFRSLCSWIAACVDSCFLLSSRKVLILEEVDKLLQQMLAGSTCRKRRKIIIESFVRLIREADYVFCFDADLTAISSRYLQEISGKNIFGIWNKGQVPAWNVSVYGGEKKVFKNGQVREMKNARGGFEKGLVYDAALGNKLLVVSDAQRNLVGLQSVLESFNLDVLRVDSMTKADPETSHAVNSFLQKPNEYLAENKPQVVLISPTAESSLDITLPYFERVYGTFFGVINHRQIMQMLARYRQPVERIVFCKTYSLLDNHASRSPLPEVVARNYFNNHQSAIDLLGICNYLPEKNEASSVIENLEQLMNPTSNKWQSPHFKAVCSYTALDNHSRANLRSALIRDLQNIGHNASEMPMQVYESFKKINEARDEWLKEESESIYEAEDISYKLALKLWESMMLTPSDRHKATKAILKHKLPGFDFDADFIYSKHFKDPDYISQLELRWAMDNLEKQKMFDVERWLKSLNYGDEIWDMRSRAMQASMLCDLGVPSLVDKLSRKSGASPSLDKWGQASSKIVVGNCGSTKQACPHLSWVVAGGWTGEEELILDFKRVCVKNSYKLRAVLAINAAADSDPVYLLRRVLSKIGVVIVRDRHRVGGGKRKYFYHFDPTTLPKLDDTTRFVLEAIDKRFSKPPELSPTSQRYKKYYISSQSGTVFVPDLDPLENPHLINKLIKVEPAVDKEQLEEIRLNRDSQQIVEFELSVPEILCGCDSWELVVDFLELYERKERQVAWALLSQHERERLAFLKKHSQPQLM</sequence>
<evidence type="ECO:0000313" key="2">
    <source>
        <dbReference type="Proteomes" id="UP000660380"/>
    </source>
</evidence>
<dbReference type="SUPFAM" id="SSF52540">
    <property type="entry name" value="P-loop containing nucleoside triphosphate hydrolases"/>
    <property type="match status" value="1"/>
</dbReference>
<dbReference type="RefSeq" id="WP_029630945.1">
    <property type="nucleotide sequence ID" value="NZ_JACJTA010000062.1"/>
</dbReference>
<comment type="caution">
    <text evidence="1">The sequence shown here is derived from an EMBL/GenBank/DDBJ whole genome shotgun (WGS) entry which is preliminary data.</text>
</comment>